<accession>H5XI44</accession>
<dbReference type="GO" id="GO:0004301">
    <property type="term" value="F:epoxide hydrolase activity"/>
    <property type="evidence" value="ECO:0007669"/>
    <property type="project" value="TreeGrafter"/>
</dbReference>
<keyword evidence="6" id="KW-0808">Transferase</keyword>
<evidence type="ECO:0000256" key="4">
    <source>
        <dbReference type="PIRSR" id="PIRSR001112-1"/>
    </source>
</evidence>
<feature type="active site" description="Nucleophile" evidence="4">
    <location>
        <position position="166"/>
    </location>
</feature>
<organism evidence="6 7">
    <name type="scientific">Saccharomonospora cyanea NA-134</name>
    <dbReference type="NCBI Taxonomy" id="882082"/>
    <lineage>
        <taxon>Bacteria</taxon>
        <taxon>Bacillati</taxon>
        <taxon>Actinomycetota</taxon>
        <taxon>Actinomycetes</taxon>
        <taxon>Pseudonocardiales</taxon>
        <taxon>Pseudonocardiaceae</taxon>
        <taxon>Saccharomonospora</taxon>
    </lineage>
</organism>
<protein>
    <submittedName>
        <fullName evidence="6">Putative hydrolase or acyltransferase of alpha/beta superfamily</fullName>
    </submittedName>
</protein>
<dbReference type="OrthoDB" id="27092at2"/>
<dbReference type="Pfam" id="PF06441">
    <property type="entry name" value="EHN"/>
    <property type="match status" value="1"/>
</dbReference>
<gene>
    <name evidence="6" type="ORF">SaccyDRAFT_1776</name>
</gene>
<reference evidence="6 7" key="1">
    <citation type="submission" date="2011-11" db="EMBL/GenBank/DDBJ databases">
        <title>The Noncontiguous Finished sequence of Saccharomonospora cyanea NA-134.</title>
        <authorList>
            <consortium name="US DOE Joint Genome Institute"/>
            <person name="Lucas S."/>
            <person name="Han J."/>
            <person name="Lapidus A."/>
            <person name="Cheng J.-F."/>
            <person name="Goodwin L."/>
            <person name="Pitluck S."/>
            <person name="Peters L."/>
            <person name="Ovchinnikova G."/>
            <person name="Lu M."/>
            <person name="Detter J.C."/>
            <person name="Han C."/>
            <person name="Tapia R."/>
            <person name="Land M."/>
            <person name="Hauser L."/>
            <person name="Kyrpides N."/>
            <person name="Ivanova N."/>
            <person name="Pagani I."/>
            <person name="Brambilla E.-M."/>
            <person name="Klenk H.-P."/>
            <person name="Woyke T."/>
        </authorList>
    </citation>
    <scope>NUCLEOTIDE SEQUENCE [LARGE SCALE GENOMIC DNA]</scope>
    <source>
        <strain evidence="6 7">NA-134</strain>
    </source>
</reference>
<dbReference type="EMBL" id="CM001440">
    <property type="protein sequence ID" value="EHR60674.1"/>
    <property type="molecule type" value="Genomic_DNA"/>
</dbReference>
<evidence type="ECO:0000256" key="2">
    <source>
        <dbReference type="ARBA" id="ARBA00022797"/>
    </source>
</evidence>
<evidence type="ECO:0000313" key="7">
    <source>
        <dbReference type="Proteomes" id="UP000002791"/>
    </source>
</evidence>
<dbReference type="HOGENOM" id="CLU_019414_0_1_11"/>
<feature type="active site" description="Proton donor" evidence="4">
    <location>
        <position position="289"/>
    </location>
</feature>
<dbReference type="PANTHER" id="PTHR21661">
    <property type="entry name" value="EPOXIDE HYDROLASE 1-RELATED"/>
    <property type="match status" value="1"/>
</dbReference>
<name>H5XI44_9PSEU</name>
<dbReference type="InterPro" id="IPR000639">
    <property type="entry name" value="Epox_hydrolase-like"/>
</dbReference>
<keyword evidence="3 6" id="KW-0378">Hydrolase</keyword>
<dbReference type="AlphaFoldDB" id="H5XI44"/>
<comment type="similarity">
    <text evidence="1">Belongs to the peptidase S33 family.</text>
</comment>
<evidence type="ECO:0000256" key="3">
    <source>
        <dbReference type="ARBA" id="ARBA00022801"/>
    </source>
</evidence>
<dbReference type="InterPro" id="IPR029058">
    <property type="entry name" value="AB_hydrolase_fold"/>
</dbReference>
<keyword evidence="6" id="KW-0012">Acyltransferase</keyword>
<dbReference type="InterPro" id="IPR016292">
    <property type="entry name" value="Epoxide_hydrolase"/>
</dbReference>
<dbReference type="eggNOG" id="COG0596">
    <property type="taxonomic scope" value="Bacteria"/>
</dbReference>
<dbReference type="STRING" id="882082.SaccyDRAFT_1776"/>
<dbReference type="PRINTS" id="PR00412">
    <property type="entry name" value="EPOXHYDRLASE"/>
</dbReference>
<dbReference type="RefSeq" id="WP_005455456.1">
    <property type="nucleotide sequence ID" value="NZ_CM001440.1"/>
</dbReference>
<proteinExistence type="inferred from homology"/>
<dbReference type="SUPFAM" id="SSF53474">
    <property type="entry name" value="alpha/beta-Hydrolases"/>
    <property type="match status" value="1"/>
</dbReference>
<dbReference type="PANTHER" id="PTHR21661:SF35">
    <property type="entry name" value="EPOXIDE HYDROLASE"/>
    <property type="match status" value="1"/>
</dbReference>
<keyword evidence="2" id="KW-0058">Aromatic hydrocarbons catabolism</keyword>
<evidence type="ECO:0000256" key="1">
    <source>
        <dbReference type="ARBA" id="ARBA00010088"/>
    </source>
</evidence>
<evidence type="ECO:0000313" key="6">
    <source>
        <dbReference type="EMBL" id="EHR60674.1"/>
    </source>
</evidence>
<dbReference type="GO" id="GO:0016746">
    <property type="term" value="F:acyltransferase activity"/>
    <property type="evidence" value="ECO:0007669"/>
    <property type="project" value="UniProtKB-KW"/>
</dbReference>
<dbReference type="Gene3D" id="3.40.50.1820">
    <property type="entry name" value="alpha/beta hydrolase"/>
    <property type="match status" value="1"/>
</dbReference>
<dbReference type="Proteomes" id="UP000002791">
    <property type="component" value="Chromosome"/>
</dbReference>
<keyword evidence="7" id="KW-1185">Reference proteome</keyword>
<feature type="domain" description="Epoxide hydrolase N-terminal" evidence="5">
    <location>
        <begin position="2"/>
        <end position="107"/>
    </location>
</feature>
<sequence length="359" mass="40244">MIEPFRIHIADQVLDDLRTRLAATRWPDELPGAGDHYGIPLARVRELAEHWRTTYDWRAHERELNAVPQYVTEIDGQRVHLVHVRSPEPDALPLLLTHGWPGSVVEFLDVLPLLARRFHLVVPSIPGFGFSGPTIERGWDTTRVAKAWAELMRRLGYRRYGVQGGDWGAAISRLVAQVAPEAVVGVHLNYLPTPASEEESRELSPADRARVEHTNAFVANRPAYQLVQTQMPQTLAYALTDSPVGQLAWIASRFDEWTDPRSTVPDERLLTDVMLYWATGTAASSARLYRESTRVTGSFAAPVGVAVFAHDLNLPARPIAQRHLNVVHWAEYDEGGHFAAMEVPALFADNVTTFFEAVR</sequence>
<dbReference type="InterPro" id="IPR010497">
    <property type="entry name" value="Epoxide_hydro_N"/>
</dbReference>
<dbReference type="PIRSF" id="PIRSF001112">
    <property type="entry name" value="Epoxide_hydrolase"/>
    <property type="match status" value="1"/>
</dbReference>
<dbReference type="GO" id="GO:0097176">
    <property type="term" value="P:epoxide metabolic process"/>
    <property type="evidence" value="ECO:0007669"/>
    <property type="project" value="TreeGrafter"/>
</dbReference>
<evidence type="ECO:0000259" key="5">
    <source>
        <dbReference type="Pfam" id="PF06441"/>
    </source>
</evidence>
<feature type="active site" description="Proton acceptor" evidence="4">
    <location>
        <position position="337"/>
    </location>
</feature>